<protein>
    <recommendedName>
        <fullName evidence="1">diguanylate cyclase</fullName>
        <ecNumber evidence="1">2.7.7.65</ecNumber>
    </recommendedName>
</protein>
<dbReference type="Pfam" id="PF00990">
    <property type="entry name" value="GGDEF"/>
    <property type="match status" value="1"/>
</dbReference>
<reference evidence="4" key="2">
    <citation type="submission" date="2023-01" db="EMBL/GenBank/DDBJ databases">
        <title>Draft genome sequence of Sneathiella chinensis strain NBRC 103408.</title>
        <authorList>
            <person name="Sun Q."/>
            <person name="Mori K."/>
        </authorList>
    </citation>
    <scope>NUCLEOTIDE SEQUENCE</scope>
    <source>
        <strain evidence="4">NBRC 103408</strain>
    </source>
</reference>
<feature type="domain" description="GGDEF" evidence="3">
    <location>
        <begin position="110"/>
        <end position="243"/>
    </location>
</feature>
<proteinExistence type="predicted"/>
<dbReference type="CDD" id="cd01949">
    <property type="entry name" value="GGDEF"/>
    <property type="match status" value="1"/>
</dbReference>
<dbReference type="SMART" id="SM00267">
    <property type="entry name" value="GGDEF"/>
    <property type="match status" value="1"/>
</dbReference>
<keyword evidence="5" id="KW-1185">Reference proteome</keyword>
<dbReference type="InterPro" id="IPR029787">
    <property type="entry name" value="Nucleotide_cyclase"/>
</dbReference>
<dbReference type="InterPro" id="IPR000160">
    <property type="entry name" value="GGDEF_dom"/>
</dbReference>
<dbReference type="Proteomes" id="UP001161409">
    <property type="component" value="Unassembled WGS sequence"/>
</dbReference>
<evidence type="ECO:0000259" key="3">
    <source>
        <dbReference type="PROSITE" id="PS50887"/>
    </source>
</evidence>
<evidence type="ECO:0000256" key="2">
    <source>
        <dbReference type="ARBA" id="ARBA00034247"/>
    </source>
</evidence>
<name>A0ABQ5U7B8_9PROT</name>
<dbReference type="InterPro" id="IPR043128">
    <property type="entry name" value="Rev_trsase/Diguanyl_cyclase"/>
</dbReference>
<evidence type="ECO:0000256" key="1">
    <source>
        <dbReference type="ARBA" id="ARBA00012528"/>
    </source>
</evidence>
<comment type="catalytic activity">
    <reaction evidence="2">
        <text>2 GTP = 3',3'-c-di-GMP + 2 diphosphate</text>
        <dbReference type="Rhea" id="RHEA:24898"/>
        <dbReference type="ChEBI" id="CHEBI:33019"/>
        <dbReference type="ChEBI" id="CHEBI:37565"/>
        <dbReference type="ChEBI" id="CHEBI:58805"/>
        <dbReference type="EC" id="2.7.7.65"/>
    </reaction>
</comment>
<comment type="caution">
    <text evidence="4">The sequence shown here is derived from an EMBL/GenBank/DDBJ whole genome shotgun (WGS) entry which is preliminary data.</text>
</comment>
<dbReference type="RefSeq" id="WP_169561735.1">
    <property type="nucleotide sequence ID" value="NZ_BSNF01000008.1"/>
</dbReference>
<dbReference type="PANTHER" id="PTHR45138">
    <property type="entry name" value="REGULATORY COMPONENTS OF SENSORY TRANSDUCTION SYSTEM"/>
    <property type="match status" value="1"/>
</dbReference>
<dbReference type="EC" id="2.7.7.65" evidence="1"/>
<dbReference type="PANTHER" id="PTHR45138:SF9">
    <property type="entry name" value="DIGUANYLATE CYCLASE DGCM-RELATED"/>
    <property type="match status" value="1"/>
</dbReference>
<organism evidence="4 5">
    <name type="scientific">Sneathiella chinensis</name>
    <dbReference type="NCBI Taxonomy" id="349750"/>
    <lineage>
        <taxon>Bacteria</taxon>
        <taxon>Pseudomonadati</taxon>
        <taxon>Pseudomonadota</taxon>
        <taxon>Alphaproteobacteria</taxon>
        <taxon>Sneathiellales</taxon>
        <taxon>Sneathiellaceae</taxon>
        <taxon>Sneathiella</taxon>
    </lineage>
</organism>
<reference evidence="4" key="1">
    <citation type="journal article" date="2014" name="Int. J. Syst. Evol. Microbiol.">
        <title>Complete genome of a new Firmicutes species belonging to the dominant human colonic microbiota ('Ruminococcus bicirculans') reveals two chromosomes and a selective capacity to utilize plant glucans.</title>
        <authorList>
            <consortium name="NISC Comparative Sequencing Program"/>
            <person name="Wegmann U."/>
            <person name="Louis P."/>
            <person name="Goesmann A."/>
            <person name="Henrissat B."/>
            <person name="Duncan S.H."/>
            <person name="Flint H.J."/>
        </authorList>
    </citation>
    <scope>NUCLEOTIDE SEQUENCE</scope>
    <source>
        <strain evidence="4">NBRC 103408</strain>
    </source>
</reference>
<accession>A0ABQ5U7B8</accession>
<dbReference type="NCBIfam" id="TIGR00254">
    <property type="entry name" value="GGDEF"/>
    <property type="match status" value="1"/>
</dbReference>
<gene>
    <name evidence="4" type="ORF">GCM10007924_29020</name>
</gene>
<dbReference type="Gene3D" id="3.30.70.270">
    <property type="match status" value="1"/>
</dbReference>
<dbReference type="PROSITE" id="PS50887">
    <property type="entry name" value="GGDEF"/>
    <property type="match status" value="1"/>
</dbReference>
<dbReference type="InterPro" id="IPR050469">
    <property type="entry name" value="Diguanylate_Cyclase"/>
</dbReference>
<evidence type="ECO:0000313" key="4">
    <source>
        <dbReference type="EMBL" id="GLQ07681.1"/>
    </source>
</evidence>
<dbReference type="SUPFAM" id="SSF55073">
    <property type="entry name" value="Nucleotide cyclase"/>
    <property type="match status" value="1"/>
</dbReference>
<dbReference type="EMBL" id="BSNF01000008">
    <property type="protein sequence ID" value="GLQ07681.1"/>
    <property type="molecule type" value="Genomic_DNA"/>
</dbReference>
<evidence type="ECO:0000313" key="5">
    <source>
        <dbReference type="Proteomes" id="UP001161409"/>
    </source>
</evidence>
<sequence>MSATFSVAAALDIKTSVQNGGDITKYLEDLADGLKNNDRHRPEGEANHWALINRVLAYAASAEQHIFEQQARIRELENLSSTDELTGLHNRRSLKEFLDREISLARRHGNEGIVAFLDIDRFKQINDTFGHDAGDKMLQKIAEVLAANLRDTDFIARLGGDEFVFVLTNANQKDGFNRARQIQETLCDSTVQLRDGDTPLSVSMGLAAFDRDSSYDRVLRAADLSMYKNKRERRQAGAARALQ</sequence>